<accession>A0A2T1BZI7</accession>
<gene>
    <name evidence="2" type="ORF">C7B64_18285</name>
</gene>
<reference evidence="2 3" key="1">
    <citation type="submission" date="2018-02" db="EMBL/GenBank/DDBJ databases">
        <authorList>
            <person name="Cohen D.B."/>
            <person name="Kent A.D."/>
        </authorList>
    </citation>
    <scope>NUCLEOTIDE SEQUENCE [LARGE SCALE GENOMIC DNA]</scope>
    <source>
        <strain evidence="2 3">CCAP 1448/3</strain>
    </source>
</reference>
<dbReference type="GO" id="GO:0016747">
    <property type="term" value="F:acyltransferase activity, transferring groups other than amino-acyl groups"/>
    <property type="evidence" value="ECO:0007669"/>
    <property type="project" value="InterPro"/>
</dbReference>
<keyword evidence="3" id="KW-1185">Reference proteome</keyword>
<sequence length="168" mass="18694">MEIRAEKPEDVATIRQVNIAAFERENEANLVDKLRKVTSTFSFVAVQDDSVVAHIFFSPVSFVGKCSRDVFLLGLAPLAVLPKYQRQGIGSLLVQYTLKECDRAGCNAVVVLGHPAYYPRFGFIPAREKGLGCEYSVPDEAFMVLELSHEALKDCSGIVKYRPEFMSV</sequence>
<dbReference type="PROSITE" id="PS51186">
    <property type="entry name" value="GNAT"/>
    <property type="match status" value="1"/>
</dbReference>
<reference evidence="2 3" key="2">
    <citation type="submission" date="2018-03" db="EMBL/GenBank/DDBJ databases">
        <title>The ancient ancestry and fast evolution of plastids.</title>
        <authorList>
            <person name="Moore K.R."/>
            <person name="Magnabosco C."/>
            <person name="Momper L."/>
            <person name="Gold D.A."/>
            <person name="Bosak T."/>
            <person name="Fournier G.P."/>
        </authorList>
    </citation>
    <scope>NUCLEOTIDE SEQUENCE [LARGE SCALE GENOMIC DNA]</scope>
    <source>
        <strain evidence="2 3">CCAP 1448/3</strain>
    </source>
</reference>
<dbReference type="SUPFAM" id="SSF55729">
    <property type="entry name" value="Acyl-CoA N-acyltransferases (Nat)"/>
    <property type="match status" value="1"/>
</dbReference>
<organism evidence="2 3">
    <name type="scientific">Merismopedia glauca CCAP 1448/3</name>
    <dbReference type="NCBI Taxonomy" id="1296344"/>
    <lineage>
        <taxon>Bacteria</taxon>
        <taxon>Bacillati</taxon>
        <taxon>Cyanobacteriota</taxon>
        <taxon>Cyanophyceae</taxon>
        <taxon>Synechococcales</taxon>
        <taxon>Merismopediaceae</taxon>
        <taxon>Merismopedia</taxon>
    </lineage>
</organism>
<evidence type="ECO:0000313" key="3">
    <source>
        <dbReference type="Proteomes" id="UP000238762"/>
    </source>
</evidence>
<proteinExistence type="predicted"/>
<keyword evidence="2" id="KW-0808">Transferase</keyword>
<dbReference type="InterPro" id="IPR000182">
    <property type="entry name" value="GNAT_dom"/>
</dbReference>
<dbReference type="Proteomes" id="UP000238762">
    <property type="component" value="Unassembled WGS sequence"/>
</dbReference>
<name>A0A2T1BZI7_9CYAN</name>
<protein>
    <submittedName>
        <fullName evidence="2">GNAT family N-acetyltransferase</fullName>
    </submittedName>
</protein>
<dbReference type="EMBL" id="PVWJ01000107">
    <property type="protein sequence ID" value="PSB01440.1"/>
    <property type="molecule type" value="Genomic_DNA"/>
</dbReference>
<dbReference type="AlphaFoldDB" id="A0A2T1BZI7"/>
<dbReference type="RefSeq" id="WP_106290089.1">
    <property type="nucleotide sequence ID" value="NZ_CAWNTC010000138.1"/>
</dbReference>
<dbReference type="CDD" id="cd04301">
    <property type="entry name" value="NAT_SF"/>
    <property type="match status" value="1"/>
</dbReference>
<comment type="caution">
    <text evidence="2">The sequence shown here is derived from an EMBL/GenBank/DDBJ whole genome shotgun (WGS) entry which is preliminary data.</text>
</comment>
<feature type="domain" description="N-acetyltransferase" evidence="1">
    <location>
        <begin position="1"/>
        <end position="140"/>
    </location>
</feature>
<evidence type="ECO:0000313" key="2">
    <source>
        <dbReference type="EMBL" id="PSB01440.1"/>
    </source>
</evidence>
<dbReference type="InterPro" id="IPR016181">
    <property type="entry name" value="Acyl_CoA_acyltransferase"/>
</dbReference>
<dbReference type="Pfam" id="PF00583">
    <property type="entry name" value="Acetyltransf_1"/>
    <property type="match status" value="1"/>
</dbReference>
<dbReference type="Gene3D" id="3.40.630.30">
    <property type="match status" value="1"/>
</dbReference>
<dbReference type="OrthoDB" id="9797178at2"/>
<evidence type="ECO:0000259" key="1">
    <source>
        <dbReference type="PROSITE" id="PS51186"/>
    </source>
</evidence>